<protein>
    <submittedName>
        <fullName evidence="1">Uncharacterized protein</fullName>
    </submittedName>
</protein>
<dbReference type="EMBL" id="CM056800">
    <property type="protein sequence ID" value="KAJ8709675.1"/>
    <property type="molecule type" value="Genomic_DNA"/>
</dbReference>
<organism evidence="1 2">
    <name type="scientific">Mythimna loreyi</name>
    <dbReference type="NCBI Taxonomy" id="667449"/>
    <lineage>
        <taxon>Eukaryota</taxon>
        <taxon>Metazoa</taxon>
        <taxon>Ecdysozoa</taxon>
        <taxon>Arthropoda</taxon>
        <taxon>Hexapoda</taxon>
        <taxon>Insecta</taxon>
        <taxon>Pterygota</taxon>
        <taxon>Neoptera</taxon>
        <taxon>Endopterygota</taxon>
        <taxon>Lepidoptera</taxon>
        <taxon>Glossata</taxon>
        <taxon>Ditrysia</taxon>
        <taxon>Noctuoidea</taxon>
        <taxon>Noctuidae</taxon>
        <taxon>Noctuinae</taxon>
        <taxon>Hadenini</taxon>
        <taxon>Mythimna</taxon>
    </lineage>
</organism>
<name>A0ACC2Q6N4_9NEOP</name>
<gene>
    <name evidence="1" type="ORF">PYW08_009679</name>
</gene>
<sequence length="626" mass="70517">MFAIKSATVLFSMFIVTHCQRKITDGKDLHIDRRYVVYLVKAPVSQLGYDAWLCGGAIVTSTFVVTSAACVNDVEFVYVIAGYKKYIKDHKLAKDNCTSTMKKKVIYTCSPQGYELKYGELDYWADIDIALVKVESPFNFDDPNYEILCSYKPTTIPINYDAKYEEPGDDALVFGWGHAETWRRPGDTYNYNQKTLKYTSALIMDKDECLKHFTGYANMSKTIKRYMICSLGKGNIDDEGKTIQHSPPIASCTRQGDKVLGMEGVSCEPDEEESEYEFIDRRRSGPNYTDKVNLTKINKTKARRSGICQNDHGGPLITWAGASEILIGVASVFKVSEDYQCMGPYLYTSTVCTGIFLNCMLTSDDFPTPNGRRYLCDRPAAERGYKTIERTISWKKHPAGAAENENIGRAGPEPKISAGLKYLSKNIHQPNADNKNVDSNNTFQAYKNSPIVSNAPKNRFSIQERDPKNVEGKNIPVDAPKEFSVQESGTKSVSGNQYPVNYGHQEESKSNKIYLAYNSPVPVNNEPKDKLNIQERIPERKNISEKPSLLTNSRSPEKSTFLVNGRSSGQQIFSVNNRYPFNERQQGNENQRFPVIRSHPVSKGPPKYFQGNRASLALRSVHPIRN</sequence>
<keyword evidence="2" id="KW-1185">Reference proteome</keyword>
<comment type="caution">
    <text evidence="1">The sequence shown here is derived from an EMBL/GenBank/DDBJ whole genome shotgun (WGS) entry which is preliminary data.</text>
</comment>
<proteinExistence type="predicted"/>
<evidence type="ECO:0000313" key="2">
    <source>
        <dbReference type="Proteomes" id="UP001231649"/>
    </source>
</evidence>
<evidence type="ECO:0000313" key="1">
    <source>
        <dbReference type="EMBL" id="KAJ8709675.1"/>
    </source>
</evidence>
<accession>A0ACC2Q6N4</accession>
<reference evidence="1" key="1">
    <citation type="submission" date="2023-03" db="EMBL/GenBank/DDBJ databases">
        <title>Chromosome-level genomes of two armyworms, Mythimna separata and Mythimna loreyi, provide insights into the biosynthesis and reception of sex pheromones.</title>
        <authorList>
            <person name="Zhao H."/>
        </authorList>
    </citation>
    <scope>NUCLEOTIDE SEQUENCE</scope>
    <source>
        <strain evidence="1">BeijingLab</strain>
    </source>
</reference>
<dbReference type="Proteomes" id="UP001231649">
    <property type="component" value="Chromosome 24"/>
</dbReference>